<evidence type="ECO:0000313" key="3">
    <source>
        <dbReference type="Proteomes" id="UP000271098"/>
    </source>
</evidence>
<name>A0A183ECM0_9BILA</name>
<dbReference type="AlphaFoldDB" id="A0A183ECM0"/>
<dbReference type="WBParaSite" id="GPUH_0001873601-mRNA-1">
    <property type="protein sequence ID" value="GPUH_0001873601-mRNA-1"/>
    <property type="gene ID" value="GPUH_0001873601"/>
</dbReference>
<reference evidence="4" key="1">
    <citation type="submission" date="2016-06" db="UniProtKB">
        <authorList>
            <consortium name="WormBaseParasite"/>
        </authorList>
    </citation>
    <scope>IDENTIFICATION</scope>
</reference>
<evidence type="ECO:0000313" key="2">
    <source>
        <dbReference type="EMBL" id="VDN32303.1"/>
    </source>
</evidence>
<feature type="region of interest" description="Disordered" evidence="1">
    <location>
        <begin position="1"/>
        <end position="93"/>
    </location>
</feature>
<proteinExistence type="predicted"/>
<dbReference type="OrthoDB" id="1917198at2759"/>
<accession>A0A183ECM0</accession>
<protein>
    <submittedName>
        <fullName evidence="2 4">Uncharacterized protein</fullName>
    </submittedName>
</protein>
<evidence type="ECO:0000256" key="1">
    <source>
        <dbReference type="SAM" id="MobiDB-lite"/>
    </source>
</evidence>
<dbReference type="EMBL" id="UYRT01087216">
    <property type="protein sequence ID" value="VDN32303.1"/>
    <property type="molecule type" value="Genomic_DNA"/>
</dbReference>
<reference evidence="2 3" key="2">
    <citation type="submission" date="2018-11" db="EMBL/GenBank/DDBJ databases">
        <authorList>
            <consortium name="Pathogen Informatics"/>
        </authorList>
    </citation>
    <scope>NUCLEOTIDE SEQUENCE [LARGE SCALE GENOMIC DNA]</scope>
</reference>
<keyword evidence="3" id="KW-1185">Reference proteome</keyword>
<evidence type="ECO:0000313" key="4">
    <source>
        <dbReference type="WBParaSite" id="GPUH_0001873601-mRNA-1"/>
    </source>
</evidence>
<organism evidence="4">
    <name type="scientific">Gongylonema pulchrum</name>
    <dbReference type="NCBI Taxonomy" id="637853"/>
    <lineage>
        <taxon>Eukaryota</taxon>
        <taxon>Metazoa</taxon>
        <taxon>Ecdysozoa</taxon>
        <taxon>Nematoda</taxon>
        <taxon>Chromadorea</taxon>
        <taxon>Rhabditida</taxon>
        <taxon>Spirurina</taxon>
        <taxon>Spiruromorpha</taxon>
        <taxon>Spiruroidea</taxon>
        <taxon>Gongylonematidae</taxon>
        <taxon>Gongylonema</taxon>
    </lineage>
</organism>
<sequence length="125" mass="12579">MVPDTAVPPPTAAAAAAPAGSGTCDFAAAPPDFSKPPPTLDITGASNKSSTPVPAVPPHLAMQSSTSDGPPGVDEPAPPGSSTPPTGFADMAARHIPTLDTSVPPPAYLFFPNSFTKIKVFFIEL</sequence>
<dbReference type="Proteomes" id="UP000271098">
    <property type="component" value="Unassembled WGS sequence"/>
</dbReference>
<gene>
    <name evidence="2" type="ORF">GPUH_LOCUS18711</name>
</gene>
<feature type="compositionally biased region" description="Pro residues" evidence="1">
    <location>
        <begin position="1"/>
        <end position="11"/>
    </location>
</feature>